<evidence type="ECO:0000313" key="2">
    <source>
        <dbReference type="Proteomes" id="UP000647416"/>
    </source>
</evidence>
<dbReference type="Proteomes" id="UP000647416">
    <property type="component" value="Unassembled WGS sequence"/>
</dbReference>
<dbReference type="AlphaFoldDB" id="A0A926ILT3"/>
<sequence length="69" mass="7823">MSKIRRERTKKKKENGAVPIWEQDLLDTCKAASATDCTGLIQISPIDENEIEAYKDVYDFGPSPDDYVD</sequence>
<gene>
    <name evidence="1" type="ORF">H8706_00385</name>
</gene>
<dbReference type="EMBL" id="JACRTE010000001">
    <property type="protein sequence ID" value="MBC8595332.1"/>
    <property type="molecule type" value="Genomic_DNA"/>
</dbReference>
<accession>A0A926ILT3</accession>
<organism evidence="1 2">
    <name type="scientific">Qingrenia yutianensis</name>
    <dbReference type="NCBI Taxonomy" id="2763676"/>
    <lineage>
        <taxon>Bacteria</taxon>
        <taxon>Bacillati</taxon>
        <taxon>Bacillota</taxon>
        <taxon>Clostridia</taxon>
        <taxon>Eubacteriales</taxon>
        <taxon>Oscillospiraceae</taxon>
        <taxon>Qingrenia</taxon>
    </lineage>
</organism>
<reference evidence="1" key="1">
    <citation type="submission" date="2020-08" db="EMBL/GenBank/DDBJ databases">
        <title>Genome public.</title>
        <authorList>
            <person name="Liu C."/>
            <person name="Sun Q."/>
        </authorList>
    </citation>
    <scope>NUCLEOTIDE SEQUENCE</scope>
    <source>
        <strain evidence="1">NSJ-50</strain>
    </source>
</reference>
<proteinExistence type="predicted"/>
<keyword evidence="2" id="KW-1185">Reference proteome</keyword>
<name>A0A926ILT3_9FIRM</name>
<comment type="caution">
    <text evidence="1">The sequence shown here is derived from an EMBL/GenBank/DDBJ whole genome shotgun (WGS) entry which is preliminary data.</text>
</comment>
<evidence type="ECO:0000313" key="1">
    <source>
        <dbReference type="EMBL" id="MBC8595332.1"/>
    </source>
</evidence>
<protein>
    <submittedName>
        <fullName evidence="1">Uncharacterized protein</fullName>
    </submittedName>
</protein>
<dbReference type="RefSeq" id="WP_178348158.1">
    <property type="nucleotide sequence ID" value="NZ_JACRTE010000001.1"/>
</dbReference>